<protein>
    <recommendedName>
        <fullName evidence="11">GH16 domain-containing protein</fullName>
    </recommendedName>
</protein>
<dbReference type="GO" id="GO:0071555">
    <property type="term" value="P:cell wall organization"/>
    <property type="evidence" value="ECO:0007669"/>
    <property type="project" value="UniProtKB-KW"/>
</dbReference>
<evidence type="ECO:0000256" key="2">
    <source>
        <dbReference type="ARBA" id="ARBA00010962"/>
    </source>
</evidence>
<dbReference type="AlphaFoldDB" id="A0A8J2SVF6"/>
<feature type="region of interest" description="Disordered" evidence="9">
    <location>
        <begin position="1"/>
        <end position="45"/>
    </location>
</feature>
<keyword evidence="3 10" id="KW-0812">Transmembrane</keyword>
<reference evidence="12" key="1">
    <citation type="submission" date="2021-11" db="EMBL/GenBank/DDBJ databases">
        <authorList>
            <consortium name="Genoscope - CEA"/>
            <person name="William W."/>
        </authorList>
    </citation>
    <scope>NUCLEOTIDE SEQUENCE</scope>
</reference>
<comment type="caution">
    <text evidence="12">The sequence shown here is derived from an EMBL/GenBank/DDBJ whole genome shotgun (WGS) entry which is preliminary data.</text>
</comment>
<evidence type="ECO:0000256" key="1">
    <source>
        <dbReference type="ARBA" id="ARBA00004606"/>
    </source>
</evidence>
<dbReference type="Pfam" id="PF03935">
    <property type="entry name" value="SKN1_KRE6_Sbg1"/>
    <property type="match status" value="1"/>
</dbReference>
<dbReference type="InterPro" id="IPR000757">
    <property type="entry name" value="Beta-glucanase-like"/>
</dbReference>
<dbReference type="InterPro" id="IPR013320">
    <property type="entry name" value="ConA-like_dom_sf"/>
</dbReference>
<organism evidence="12 13">
    <name type="scientific">Pelagomonas calceolata</name>
    <dbReference type="NCBI Taxonomy" id="35677"/>
    <lineage>
        <taxon>Eukaryota</taxon>
        <taxon>Sar</taxon>
        <taxon>Stramenopiles</taxon>
        <taxon>Ochrophyta</taxon>
        <taxon>Pelagophyceae</taxon>
        <taxon>Pelagomonadales</taxon>
        <taxon>Pelagomonadaceae</taxon>
        <taxon>Pelagomonas</taxon>
    </lineage>
</organism>
<sequence>MGDFASPEAGGDATTPRRRNADEDATTPRQEPRDVAAPPARARRRRTHTLSRCAFLLSLRGCSGGWVDPDTPKQHLKTKSLRRPEAGEFELIYSDEFEVAGRTFDDGHDPRWTAVDKNDYTNMALHFYKSKHVTTSGGALNISTRYEPTSFMSAEDKKGFVEMQKRTKPYASGLVQGWGKFCFTGGIMEVRARLPGAGHVGGLWPAMWLLGALARATYVGSTDWMWPWSFDKCDRSLQPKQEINACEPNPHFGLHSKEGRGAPEIDLLEAMPGSGTLGYGLKKPYFSASYQVAPGKPHDRPIEGKKPRKGQWYEKGLEYGKNATVNAFFYGEELSHKTKRDTYVADAVSANRPITDDHFQNYHTYRLEWSTTEGHKHLSWFLDGEKVFHMPPEALELTGAKMPDEPMHILLNTAVSSTWGFPAPCPPGCACECFDCQGSLPDPACSCGMPEGLCAMLPAFYEIDSVRVWQQADEPSHKVGCSTDTRPTAKFIEGHRHRYFDPYNDETQPLKPQVHGGGTCTKDKDCGRASACKDGQCKCQGEWTGPHCRAAKAFDDHVWEHPPTLSFYGPVVPASLLRFGALLVGVLASVFALHVAQRQKKDLS</sequence>
<dbReference type="Gene3D" id="2.60.120.200">
    <property type="match status" value="1"/>
</dbReference>
<evidence type="ECO:0000256" key="6">
    <source>
        <dbReference type="ARBA" id="ARBA00023136"/>
    </source>
</evidence>
<dbReference type="PANTHER" id="PTHR31361">
    <property type="entry name" value="BETA-GLUCAN SYNTHESIS-ASSOCIATED PROTEIN KRE6-RELATED"/>
    <property type="match status" value="1"/>
</dbReference>
<comment type="subcellular location">
    <subcellularLocation>
        <location evidence="1">Membrane</location>
        <topology evidence="1">Single-pass type II membrane protein</topology>
    </subcellularLocation>
</comment>
<proteinExistence type="inferred from homology"/>
<dbReference type="GO" id="GO:0006078">
    <property type="term" value="P:(1-&gt;6)-beta-D-glucan biosynthetic process"/>
    <property type="evidence" value="ECO:0007669"/>
    <property type="project" value="TreeGrafter"/>
</dbReference>
<dbReference type="PROSITE" id="PS51762">
    <property type="entry name" value="GH16_2"/>
    <property type="match status" value="1"/>
</dbReference>
<evidence type="ECO:0000313" key="12">
    <source>
        <dbReference type="EMBL" id="CAH0374592.1"/>
    </source>
</evidence>
<evidence type="ECO:0000256" key="7">
    <source>
        <dbReference type="ARBA" id="ARBA00023180"/>
    </source>
</evidence>
<evidence type="ECO:0000256" key="3">
    <source>
        <dbReference type="ARBA" id="ARBA00022692"/>
    </source>
</evidence>
<dbReference type="PANTHER" id="PTHR31361:SF1">
    <property type="entry name" value="BETA-GLUCAN SYNTHESIS-ASSOCIATED PROTEIN KRE6-RELATED"/>
    <property type="match status" value="1"/>
</dbReference>
<dbReference type="GO" id="GO:0005886">
    <property type="term" value="C:plasma membrane"/>
    <property type="evidence" value="ECO:0007669"/>
    <property type="project" value="TreeGrafter"/>
</dbReference>
<name>A0A8J2SVF6_9STRA</name>
<feature type="domain" description="GH16" evidence="11">
    <location>
        <begin position="64"/>
        <end position="474"/>
    </location>
</feature>
<evidence type="ECO:0000259" key="11">
    <source>
        <dbReference type="PROSITE" id="PS51762"/>
    </source>
</evidence>
<dbReference type="Proteomes" id="UP000789595">
    <property type="component" value="Unassembled WGS sequence"/>
</dbReference>
<dbReference type="GO" id="GO:0005789">
    <property type="term" value="C:endoplasmic reticulum membrane"/>
    <property type="evidence" value="ECO:0007669"/>
    <property type="project" value="TreeGrafter"/>
</dbReference>
<dbReference type="OrthoDB" id="412647at2759"/>
<evidence type="ECO:0000256" key="4">
    <source>
        <dbReference type="ARBA" id="ARBA00022968"/>
    </source>
</evidence>
<evidence type="ECO:0000256" key="10">
    <source>
        <dbReference type="SAM" id="Phobius"/>
    </source>
</evidence>
<comment type="similarity">
    <text evidence="2">Belongs to the SKN1/KRE6 family.</text>
</comment>
<gene>
    <name evidence="12" type="ORF">PECAL_4P18880</name>
</gene>
<feature type="transmembrane region" description="Helical" evidence="10">
    <location>
        <begin position="576"/>
        <end position="596"/>
    </location>
</feature>
<keyword evidence="5 10" id="KW-1133">Transmembrane helix</keyword>
<keyword evidence="7" id="KW-0325">Glycoprotein</keyword>
<keyword evidence="4" id="KW-0735">Signal-anchor</keyword>
<keyword evidence="8" id="KW-0961">Cell wall biogenesis/degradation</keyword>
<keyword evidence="6 10" id="KW-0472">Membrane</keyword>
<dbReference type="EMBL" id="CAKKNE010000004">
    <property type="protein sequence ID" value="CAH0374592.1"/>
    <property type="molecule type" value="Genomic_DNA"/>
</dbReference>
<dbReference type="InterPro" id="IPR005629">
    <property type="entry name" value="Skn1/Kre6/Sbg1"/>
</dbReference>
<accession>A0A8J2SVF6</accession>
<keyword evidence="13" id="KW-1185">Reference proteome</keyword>
<evidence type="ECO:0000256" key="8">
    <source>
        <dbReference type="ARBA" id="ARBA00023316"/>
    </source>
</evidence>
<dbReference type="GO" id="GO:0015926">
    <property type="term" value="F:glucosidase activity"/>
    <property type="evidence" value="ECO:0007669"/>
    <property type="project" value="TreeGrafter"/>
</dbReference>
<evidence type="ECO:0000313" key="13">
    <source>
        <dbReference type="Proteomes" id="UP000789595"/>
    </source>
</evidence>
<dbReference type="SUPFAM" id="SSF49899">
    <property type="entry name" value="Concanavalin A-like lectins/glucanases"/>
    <property type="match status" value="1"/>
</dbReference>
<evidence type="ECO:0000256" key="5">
    <source>
        <dbReference type="ARBA" id="ARBA00022989"/>
    </source>
</evidence>
<evidence type="ECO:0000256" key="9">
    <source>
        <dbReference type="SAM" id="MobiDB-lite"/>
    </source>
</evidence>